<evidence type="ECO:0000256" key="3">
    <source>
        <dbReference type="HAMAP-Rule" id="MF_01820"/>
    </source>
</evidence>
<dbReference type="InterPro" id="IPR010914">
    <property type="entry name" value="RsgA_GTPase_dom"/>
</dbReference>
<keyword evidence="3" id="KW-0699">rRNA-binding</keyword>
<dbReference type="PANTHER" id="PTHR32120:SF11">
    <property type="entry name" value="SMALL RIBOSOMAL SUBUNIT BIOGENESIS GTPASE RSGA 1, MITOCHONDRIAL-RELATED"/>
    <property type="match status" value="1"/>
</dbReference>
<keyword evidence="3" id="KW-0378">Hydrolase</keyword>
<reference evidence="6 7" key="1">
    <citation type="journal article" date="2019" name="ISME J.">
        <title>Candidatus Macondimonas diazotrophica, a novel gammaproteobacterial genus dominating crude-oil-contaminated coastal sediments.</title>
        <authorList>
            <person name="Karthikeyan S."/>
            <person name="Konstantinidis K."/>
        </authorList>
    </citation>
    <scope>NUCLEOTIDE SEQUENCE [LARGE SCALE GENOMIC DNA]</scope>
    <source>
        <strain evidence="6 7">KTK01</strain>
    </source>
</reference>
<feature type="binding site" evidence="3">
    <location>
        <position position="270"/>
    </location>
    <ligand>
        <name>Zn(2+)</name>
        <dbReference type="ChEBI" id="CHEBI:29105"/>
    </ligand>
</feature>
<dbReference type="Gene3D" id="3.40.50.300">
    <property type="entry name" value="P-loop containing nucleotide triphosphate hydrolases"/>
    <property type="match status" value="1"/>
</dbReference>
<dbReference type="OrthoDB" id="9809485at2"/>
<accession>A0A4Z0FCX7</accession>
<feature type="domain" description="EngC GTPase" evidence="4">
    <location>
        <begin position="84"/>
        <end position="232"/>
    </location>
</feature>
<keyword evidence="2 3" id="KW-0342">GTP-binding</keyword>
<keyword evidence="3" id="KW-0690">Ribosome biogenesis</keyword>
<keyword evidence="3" id="KW-0694">RNA-binding</keyword>
<dbReference type="GO" id="GO:0019843">
    <property type="term" value="F:rRNA binding"/>
    <property type="evidence" value="ECO:0007669"/>
    <property type="project" value="UniProtKB-KW"/>
</dbReference>
<name>A0A4Z0FCX7_9GAMM</name>
<evidence type="ECO:0000259" key="5">
    <source>
        <dbReference type="PROSITE" id="PS51721"/>
    </source>
</evidence>
<evidence type="ECO:0000313" key="6">
    <source>
        <dbReference type="EMBL" id="TFZ83872.1"/>
    </source>
</evidence>
<feature type="binding site" evidence="3">
    <location>
        <begin position="123"/>
        <end position="126"/>
    </location>
    <ligand>
        <name>GTP</name>
        <dbReference type="ChEBI" id="CHEBI:37565"/>
    </ligand>
</feature>
<dbReference type="AlphaFoldDB" id="A0A4Z0FCX7"/>
<comment type="cofactor">
    <cofactor evidence="3">
        <name>Zn(2+)</name>
        <dbReference type="ChEBI" id="CHEBI:29105"/>
    </cofactor>
    <text evidence="3">Binds 1 zinc ion per subunit.</text>
</comment>
<dbReference type="GO" id="GO:0046872">
    <property type="term" value="F:metal ion binding"/>
    <property type="evidence" value="ECO:0007669"/>
    <property type="project" value="UniProtKB-KW"/>
</dbReference>
<feature type="domain" description="CP-type G" evidence="5">
    <location>
        <begin position="75"/>
        <end position="234"/>
    </location>
</feature>
<comment type="caution">
    <text evidence="6">The sequence shown here is derived from an EMBL/GenBank/DDBJ whole genome shotgun (WGS) entry which is preliminary data.</text>
</comment>
<protein>
    <recommendedName>
        <fullName evidence="3">Small ribosomal subunit biogenesis GTPase RsgA</fullName>
        <ecNumber evidence="3">3.6.1.-</ecNumber>
    </recommendedName>
</protein>
<dbReference type="GO" id="GO:0042274">
    <property type="term" value="P:ribosomal small subunit biogenesis"/>
    <property type="evidence" value="ECO:0007669"/>
    <property type="project" value="UniProtKB-UniRule"/>
</dbReference>
<keyword evidence="3" id="KW-0963">Cytoplasm</keyword>
<dbReference type="GO" id="GO:0003924">
    <property type="term" value="F:GTPase activity"/>
    <property type="evidence" value="ECO:0007669"/>
    <property type="project" value="UniProtKB-UniRule"/>
</dbReference>
<dbReference type="InterPro" id="IPR004881">
    <property type="entry name" value="Ribosome_biogen_GTPase_RsgA"/>
</dbReference>
<feature type="binding site" evidence="3">
    <location>
        <position position="262"/>
    </location>
    <ligand>
        <name>Zn(2+)</name>
        <dbReference type="ChEBI" id="CHEBI:29105"/>
    </ligand>
</feature>
<evidence type="ECO:0000313" key="7">
    <source>
        <dbReference type="Proteomes" id="UP000297890"/>
    </source>
</evidence>
<dbReference type="Gene3D" id="1.10.40.50">
    <property type="entry name" value="Probable gtpase engc, domain 3"/>
    <property type="match status" value="1"/>
</dbReference>
<dbReference type="CDD" id="cd01854">
    <property type="entry name" value="YjeQ_EngC"/>
    <property type="match status" value="1"/>
</dbReference>
<dbReference type="InterPro" id="IPR030378">
    <property type="entry name" value="G_CP_dom"/>
</dbReference>
<dbReference type="PROSITE" id="PS51721">
    <property type="entry name" value="G_CP"/>
    <property type="match status" value="1"/>
</dbReference>
<comment type="similarity">
    <text evidence="3">Belongs to the TRAFAC class YlqF/YawG GTPase family. RsgA subfamily.</text>
</comment>
<comment type="caution">
    <text evidence="3">Lacks conserved residue(s) required for the propagation of feature annotation.</text>
</comment>
<comment type="subcellular location">
    <subcellularLocation>
        <location evidence="3">Cytoplasm</location>
    </subcellularLocation>
</comment>
<dbReference type="GO" id="GO:0005737">
    <property type="term" value="C:cytoplasm"/>
    <property type="evidence" value="ECO:0007669"/>
    <property type="project" value="UniProtKB-SubCell"/>
</dbReference>
<sequence length="306" mass="33640">MTERAGPHDLARVVINHGPTLMLETSQGDRYFAQSRRVTPPPVTGDQVQFVDLGGGQARIERVLPRLSVFCRLEGRHQRRVVAANIDQILLVFAASPQPESDLMDRYLIAAQLLGLRPLLLMNKADLGDVECEAAEALLREYLALGYPGLRISATTGQGFDALRRRLNGAASLLVGQSGVGKSALTNALIPGAANRVGALSDALGTGRHTTTHTRWHPLPGDSALLDAPGVRDFKLWALTPRELMQGFPEFSALKPCRFADCLHQHEPDCAVRQALDNGGIPARRYQHYQRLLAQMQQTPAWRRRP</sequence>
<dbReference type="RefSeq" id="WP_135280799.1">
    <property type="nucleotide sequence ID" value="NZ_SRIO01000002.1"/>
</dbReference>
<gene>
    <name evidence="3 6" type="primary">rsgA</name>
    <name evidence="6" type="ORF">E4680_02555</name>
</gene>
<evidence type="ECO:0000256" key="2">
    <source>
        <dbReference type="ARBA" id="ARBA00023134"/>
    </source>
</evidence>
<dbReference type="NCBIfam" id="TIGR00157">
    <property type="entry name" value="ribosome small subunit-dependent GTPase A"/>
    <property type="match status" value="1"/>
</dbReference>
<dbReference type="InterPro" id="IPR012340">
    <property type="entry name" value="NA-bd_OB-fold"/>
</dbReference>
<comment type="function">
    <text evidence="3">One of several proteins that assist in the late maturation steps of the functional core of the 30S ribosomal subunit. Helps release RbfA from mature subunits. May play a role in the assembly of ribosomal proteins into the subunit. Circularly permuted GTPase that catalyzes slow GTP hydrolysis, GTPase activity is stimulated by the 30S ribosomal subunit.</text>
</comment>
<dbReference type="PROSITE" id="PS50936">
    <property type="entry name" value="ENGC_GTPASE"/>
    <property type="match status" value="1"/>
</dbReference>
<evidence type="ECO:0000256" key="1">
    <source>
        <dbReference type="ARBA" id="ARBA00022741"/>
    </source>
</evidence>
<proteinExistence type="inferred from homology"/>
<keyword evidence="7" id="KW-1185">Reference proteome</keyword>
<evidence type="ECO:0000259" key="4">
    <source>
        <dbReference type="PROSITE" id="PS50936"/>
    </source>
</evidence>
<dbReference type="EMBL" id="SRIO01000002">
    <property type="protein sequence ID" value="TFZ83872.1"/>
    <property type="molecule type" value="Genomic_DNA"/>
</dbReference>
<keyword evidence="3" id="KW-0479">Metal-binding</keyword>
<dbReference type="HAMAP" id="MF_01820">
    <property type="entry name" value="GTPase_RsgA"/>
    <property type="match status" value="1"/>
</dbReference>
<comment type="subunit">
    <text evidence="3">Monomer. Associates with 30S ribosomal subunit, binds 16S rRNA.</text>
</comment>
<dbReference type="Gene3D" id="2.40.50.140">
    <property type="entry name" value="Nucleic acid-binding proteins"/>
    <property type="match status" value="1"/>
</dbReference>
<dbReference type="InterPro" id="IPR027417">
    <property type="entry name" value="P-loop_NTPase"/>
</dbReference>
<keyword evidence="1 3" id="KW-0547">Nucleotide-binding</keyword>
<keyword evidence="3" id="KW-0862">Zinc</keyword>
<dbReference type="PANTHER" id="PTHR32120">
    <property type="entry name" value="SMALL RIBOSOMAL SUBUNIT BIOGENESIS GTPASE RSGA"/>
    <property type="match status" value="1"/>
</dbReference>
<dbReference type="Pfam" id="PF03193">
    <property type="entry name" value="RsgA_GTPase"/>
    <property type="match status" value="1"/>
</dbReference>
<dbReference type="Proteomes" id="UP000297890">
    <property type="component" value="Unassembled WGS sequence"/>
</dbReference>
<dbReference type="GO" id="GO:0005525">
    <property type="term" value="F:GTP binding"/>
    <property type="evidence" value="ECO:0007669"/>
    <property type="project" value="UniProtKB-UniRule"/>
</dbReference>
<dbReference type="EC" id="3.6.1.-" evidence="3"/>
<feature type="binding site" evidence="3">
    <location>
        <position position="264"/>
    </location>
    <ligand>
        <name>Zn(2+)</name>
        <dbReference type="ChEBI" id="CHEBI:29105"/>
    </ligand>
</feature>
<organism evidence="6 7">
    <name type="scientific">Candidatus Macondimonas diazotrophica</name>
    <dbReference type="NCBI Taxonomy" id="2305248"/>
    <lineage>
        <taxon>Bacteria</taxon>
        <taxon>Pseudomonadati</taxon>
        <taxon>Pseudomonadota</taxon>
        <taxon>Gammaproteobacteria</taxon>
        <taxon>Chromatiales</taxon>
        <taxon>Ectothiorhodospiraceae</taxon>
        <taxon>Candidatus Macondimonas</taxon>
    </lineage>
</organism>
<feature type="binding site" evidence="3">
    <location>
        <position position="257"/>
    </location>
    <ligand>
        <name>Zn(2+)</name>
        <dbReference type="ChEBI" id="CHEBI:29105"/>
    </ligand>
</feature>
<dbReference type="SUPFAM" id="SSF52540">
    <property type="entry name" value="P-loop containing nucleoside triphosphate hydrolases"/>
    <property type="match status" value="1"/>
</dbReference>